<feature type="signal peptide" evidence="1">
    <location>
        <begin position="1"/>
        <end position="24"/>
    </location>
</feature>
<evidence type="ECO:0000313" key="2">
    <source>
        <dbReference type="EMBL" id="RED61813.1"/>
    </source>
</evidence>
<dbReference type="Proteomes" id="UP000256869">
    <property type="component" value="Unassembled WGS sequence"/>
</dbReference>
<dbReference type="RefSeq" id="WP_115992836.1">
    <property type="nucleotide sequence ID" value="NZ_QRDY01000005.1"/>
</dbReference>
<keyword evidence="1" id="KW-0732">Signal</keyword>
<dbReference type="EMBL" id="QRDY01000005">
    <property type="protein sequence ID" value="RED61813.1"/>
    <property type="molecule type" value="Genomic_DNA"/>
</dbReference>
<name>A0A3D9IJ49_9BACL</name>
<comment type="caution">
    <text evidence="2">The sequence shown here is derived from an EMBL/GenBank/DDBJ whole genome shotgun (WGS) entry which is preliminary data.</text>
</comment>
<sequence>MKKKLLLLGAALAISAVSAQAVFAAQEPTLSITKSDASLPDISNVKIGEAKAIGKVNLSGVEFATTTDPGKATLVASGVKLDLSKVKMLKGELKAVGKVSIPSGGQTTQASE</sequence>
<keyword evidence="3" id="KW-1185">Reference proteome</keyword>
<dbReference type="AlphaFoldDB" id="A0A3D9IJ49"/>
<feature type="chain" id="PRO_5017610993" evidence="1">
    <location>
        <begin position="25"/>
        <end position="112"/>
    </location>
</feature>
<evidence type="ECO:0000256" key="1">
    <source>
        <dbReference type="SAM" id="SignalP"/>
    </source>
</evidence>
<gene>
    <name evidence="2" type="ORF">DFP95_105242</name>
</gene>
<organism evidence="2 3">
    <name type="scientific">Cohnella lupini</name>
    <dbReference type="NCBI Taxonomy" id="1294267"/>
    <lineage>
        <taxon>Bacteria</taxon>
        <taxon>Bacillati</taxon>
        <taxon>Bacillota</taxon>
        <taxon>Bacilli</taxon>
        <taxon>Bacillales</taxon>
        <taxon>Paenibacillaceae</taxon>
        <taxon>Cohnella</taxon>
    </lineage>
</organism>
<proteinExistence type="predicted"/>
<evidence type="ECO:0000313" key="3">
    <source>
        <dbReference type="Proteomes" id="UP000256869"/>
    </source>
</evidence>
<reference evidence="2 3" key="1">
    <citation type="submission" date="2018-07" db="EMBL/GenBank/DDBJ databases">
        <title>Genomic Encyclopedia of Type Strains, Phase III (KMG-III): the genomes of soil and plant-associated and newly described type strains.</title>
        <authorList>
            <person name="Whitman W."/>
        </authorList>
    </citation>
    <scope>NUCLEOTIDE SEQUENCE [LARGE SCALE GENOMIC DNA]</scope>
    <source>
        <strain evidence="2 3">CECT 8236</strain>
    </source>
</reference>
<protein>
    <submittedName>
        <fullName evidence="2">Uncharacterized protein</fullName>
    </submittedName>
</protein>
<accession>A0A3D9IJ49</accession>